<dbReference type="InterPro" id="IPR003961">
    <property type="entry name" value="FN3_dom"/>
</dbReference>
<feature type="domain" description="Fibronectin type-III" evidence="3">
    <location>
        <begin position="1734"/>
        <end position="1833"/>
    </location>
</feature>
<proteinExistence type="predicted"/>
<dbReference type="InterPro" id="IPR036278">
    <property type="entry name" value="Sialidase_sf"/>
</dbReference>
<dbReference type="SMART" id="SM00710">
    <property type="entry name" value="PbH1"/>
    <property type="match status" value="4"/>
</dbReference>
<dbReference type="InterPro" id="IPR006626">
    <property type="entry name" value="PbH1"/>
</dbReference>
<reference evidence="5" key="1">
    <citation type="submission" date="2019-08" db="EMBL/GenBank/DDBJ databases">
        <title>Complete Genome Sequence of the Polysaccharide-Degrading Rumen Bacterium Pseudobutyrivibrio xylanivorans MA3014.</title>
        <authorList>
            <person name="Palevich N."/>
            <person name="Maclean P.H."/>
            <person name="Kelly W.J."/>
            <person name="Leahy S.C."/>
            <person name="Rakonjac J."/>
            <person name="Attwood G.T."/>
        </authorList>
    </citation>
    <scope>NUCLEOTIDE SEQUENCE [LARGE SCALE GENOMIC DNA]</scope>
    <source>
        <strain evidence="5">MA3014</strain>
    </source>
</reference>
<dbReference type="RefSeq" id="WP_151623710.1">
    <property type="nucleotide sequence ID" value="NZ_CP043028.1"/>
</dbReference>
<organism evidence="4 5">
    <name type="scientific">Pseudobutyrivibrio xylanivorans</name>
    <dbReference type="NCBI Taxonomy" id="185007"/>
    <lineage>
        <taxon>Bacteria</taxon>
        <taxon>Bacillati</taxon>
        <taxon>Bacillota</taxon>
        <taxon>Clostridia</taxon>
        <taxon>Lachnospirales</taxon>
        <taxon>Lachnospiraceae</taxon>
        <taxon>Pseudobutyrivibrio</taxon>
    </lineage>
</organism>
<dbReference type="OrthoDB" id="9775707at2"/>
<feature type="region of interest" description="Disordered" evidence="1">
    <location>
        <begin position="79"/>
        <end position="171"/>
    </location>
</feature>
<dbReference type="InterPro" id="IPR041286">
    <property type="entry name" value="MBG_2"/>
</dbReference>
<dbReference type="Proteomes" id="UP000327030">
    <property type="component" value="Chromosome 1"/>
</dbReference>
<gene>
    <name evidence="4" type="ORF">FXF36_09995</name>
</gene>
<sequence length="2258" mass="241183">MERKYVHRVGAVLMSLLMVVSSMNFTLIANATDADQTRIIGFNPLDEEVATQTLPVGASLEDVQFPDTLKATVEIVEEVQSKQKIEKPEESEDMSAPVEEKQDAEEAQTEEEKFEAESKTEASEDDAEASTESEPEAVQTTEEATDIPEAEPVSEEAPAPVEESESETEPVDTGLIDVLFPAIVAQAAEADAVVEAAESPVAGVFDVAVPKSEDEYEIVVEKHTTLKEITLENVVWRTEDGNKYDFNTEGSYVFIPVFTTEYLIDTSLPTITVNIVNTDSKPAFDQSKVVDGVRVSVKAAEGVFPEGATLSVAKVSASEEQAVEAAVEEARADDKNVVESYTFDIKVLDKDGNEIEPDTSNGEVKVSFSLEEVANTNLETDVYHVKGEVGTLEAEELESTEVGATTVEATTDGFSYYTVEFTYNDLQYVMDGDTTVALADILSTVGLSGNVEAVESSNPELFAVEKQGDAWMVTAKQAFTSEESLKVKLDGVEYVIKVTDAVTYDLWIGDIQVTSEKLSGPKTLSAWVYTPDTNTLELNGFLYNHPNYGSGYQTNGHVSGSYSGYIYYGGSKPLNIKLTDTTTIKLNYGASADIGTIIYSNAGINFSGTGKLIAEGPDCNISCYSIYSGGDITITDCTIEVKSDSTTMGDGQESAAIKGKNVTITNAKVKALADVAGTYGYGIYSDGDVLINGTSDVVISADSSSGSRNADGIWSTGNVTIGGTVKAKIGDHSDNGYDWDAKNGVNLKGSGKKLSIGADVSDIKIYGRTKAVEGTVVNAVDGQGWTTSSSKKSLTPNATGTTYDYKNLIFPYIDPANFVAMVGTNGYTTIEQALTNWTAGTTLKLVKDVTTSAPVTISETKTLDLNGHGFIRGTTGTEKKVIGINGGALTIKDSDTTREHKYTQRNYASQAVVDDAARYSYQEFNGGYITGGGNAIVIEVGTVNIEAGTIIGNDGHGIYISSSASGSRTLNMTGGAIIGNKSSSGAALYVDQNGTATLENVVIKYNTSGSSYTGNGGIYGNKGSINLKNVQIIDNYSNENLTYSNKNDDYTRGVVVIKPECTLTLAGQCVITNNRDNRNVFLTDGATLSASGLTEGSNIGIKMRNPGVFTSDISDASYFKSDDAKYAVSKDDDTGYLKLINFVTLTDSTTVTIKKGTSAISEAPVVGDELTAECSASYLTYQWYADDVAIKGATEATYTVTAADVGKAITVKAIQKANVGGTGNPTSDVEVPSAATSAVVKKSGGTITGDQARDATGIGYATEKVTPYGDFEFATSSTATEGVAELDISCIIDRDDENERVIYVRRKATDETQASEWQAVKLPGRPAAPTDLEVEKTSSAEATDGKIKNTTVALEYKKDGATSWVDCINDSTSVGAGTYAVRTKATDTTFASKTATVTVGTKAPAPASPSASAFTVTNTTGGENNGQISGVTTAMEYSADGGKTWTLVTTNPLTGLASGMYDIRYKGDADTNPSESVSVRIQANVAPAGTITASGITYGQALSEATISGTIKCGDTVVSGHYIWETDESTVPTAGTHAYKAKFVPDGDNYIGCEVDVEITVPKKPFKIKIKDASRAPGTPNPTFEYDVEGLVGDDTPASVFDVTFVCEADETTPTGTEVPIKVDLCTVKNENYVYDSYTQGKLTIIEKTTPTDPPSEVLTAKAAEPGMNNGEISGVTTAMEYSADGGETWIPVEENPLTELAPGKYQIRYKENLSEKPSPAREIIVDAEEANFELSKAQVSDISTSSVVLTGTVTPAKYANSTLISEVGFKYRKAGESTWTTVPATWLSSGIFTALISGLDADTDYEFSSYMILANGETKANESTSTFHSDKGEMPDEGRIFVTVSREATTDTRIVIVRVDRGNDTIASKNLGALGATALEANFEGLPDGIYNVVCCTQDEKFTETKMLSVINGSSESAEFVVLAGNLSSVVEVKGDAPKVAVEGLGDILSAEDKAAATGNTDVEVKLEVENNTEKTAAEKEAVEKIKELLDPGQRIDKLLNLNLFKNTTVRDDLGNVVAASSKSEDIGGTNDKVLQIAIPLEDVIVNGLSILRYHGSEAEKLEKLAAKNTDSATYSDGTFFLDKITKYLFLYASGFSTYAIVNEDVSAKTTGTTEKQELKTVPVYRLYNTLTGDHFYTMVKAERDAILKNETTKGWTDEGIAWQVRSEGDKPVYRLFDITGKGGHIYTTNIELRNQYMANGWQDEGIAWYSPSVSGRVVFKITDKATGKIFYTISRAERDMLKEEKFIIEEADFAAY</sequence>
<dbReference type="InterPro" id="IPR011050">
    <property type="entry name" value="Pectin_lyase_fold/virulence"/>
</dbReference>
<dbReference type="Pfam" id="PF18676">
    <property type="entry name" value="MBG_2"/>
    <property type="match status" value="1"/>
</dbReference>
<dbReference type="SUPFAM" id="SSF51126">
    <property type="entry name" value="Pectin lyase-like"/>
    <property type="match status" value="1"/>
</dbReference>
<feature type="compositionally biased region" description="Acidic residues" evidence="1">
    <location>
        <begin position="102"/>
        <end position="114"/>
    </location>
</feature>
<evidence type="ECO:0000256" key="1">
    <source>
        <dbReference type="SAM" id="MobiDB-lite"/>
    </source>
</evidence>
<feature type="compositionally biased region" description="Basic and acidic residues" evidence="1">
    <location>
        <begin position="79"/>
        <end position="88"/>
    </location>
</feature>
<protein>
    <recommendedName>
        <fullName evidence="3">Fibronectin type-III domain-containing protein</fullName>
    </recommendedName>
</protein>
<evidence type="ECO:0000313" key="4">
    <source>
        <dbReference type="EMBL" id="QFJ55172.1"/>
    </source>
</evidence>
<feature type="signal peptide" evidence="2">
    <location>
        <begin position="1"/>
        <end position="31"/>
    </location>
</feature>
<dbReference type="SUPFAM" id="SSF50939">
    <property type="entry name" value="Sialidases"/>
    <property type="match status" value="1"/>
</dbReference>
<feature type="chain" id="PRO_5024898331" description="Fibronectin type-III domain-containing protein" evidence="2">
    <location>
        <begin position="32"/>
        <end position="2258"/>
    </location>
</feature>
<keyword evidence="2" id="KW-0732">Signal</keyword>
<dbReference type="InterPro" id="IPR043708">
    <property type="entry name" value="DUF5648"/>
</dbReference>
<accession>A0A5P6VRY2</accession>
<name>A0A5P6VRY2_PSEXY</name>
<evidence type="ECO:0000256" key="2">
    <source>
        <dbReference type="SAM" id="SignalP"/>
    </source>
</evidence>
<feature type="compositionally biased region" description="Acidic residues" evidence="1">
    <location>
        <begin position="123"/>
        <end position="135"/>
    </location>
</feature>
<dbReference type="KEGG" id="pxv:FXF36_09995"/>
<dbReference type="Pfam" id="PF18885">
    <property type="entry name" value="DUF5648"/>
    <property type="match status" value="1"/>
</dbReference>
<evidence type="ECO:0000259" key="3">
    <source>
        <dbReference type="PROSITE" id="PS50853"/>
    </source>
</evidence>
<evidence type="ECO:0000313" key="5">
    <source>
        <dbReference type="Proteomes" id="UP000327030"/>
    </source>
</evidence>
<dbReference type="EMBL" id="CP043028">
    <property type="protein sequence ID" value="QFJ55172.1"/>
    <property type="molecule type" value="Genomic_DNA"/>
</dbReference>
<feature type="compositionally biased region" description="Acidic residues" evidence="1">
    <location>
        <begin position="143"/>
        <end position="154"/>
    </location>
</feature>
<dbReference type="Gene3D" id="2.60.40.2700">
    <property type="match status" value="1"/>
</dbReference>
<dbReference type="PROSITE" id="PS50853">
    <property type="entry name" value="FN3"/>
    <property type="match status" value="1"/>
</dbReference>